<evidence type="ECO:0000259" key="3">
    <source>
        <dbReference type="SMART" id="SM00093"/>
    </source>
</evidence>
<dbReference type="EMBL" id="JAKROA010000001">
    <property type="protein sequence ID" value="KAL5112890.1"/>
    <property type="molecule type" value="Genomic_DNA"/>
</dbReference>
<organism evidence="4 5">
    <name type="scientific">Taenia crassiceps</name>
    <dbReference type="NCBI Taxonomy" id="6207"/>
    <lineage>
        <taxon>Eukaryota</taxon>
        <taxon>Metazoa</taxon>
        <taxon>Spiralia</taxon>
        <taxon>Lophotrochozoa</taxon>
        <taxon>Platyhelminthes</taxon>
        <taxon>Cestoda</taxon>
        <taxon>Eucestoda</taxon>
        <taxon>Cyclophyllidea</taxon>
        <taxon>Taeniidae</taxon>
        <taxon>Taenia</taxon>
    </lineage>
</organism>
<name>A0ABR4QTJ1_9CEST</name>
<reference evidence="4 5" key="1">
    <citation type="journal article" date="2022" name="Front. Cell. Infect. Microbiol.">
        <title>The Genomes of Two Strains of Taenia crassiceps the Animal Model for the Study of Human Cysticercosis.</title>
        <authorList>
            <person name="Bobes R.J."/>
            <person name="Estrada K."/>
            <person name="Rios-Valencia D.G."/>
            <person name="Calderon-Gallegos A."/>
            <person name="de la Torre P."/>
            <person name="Carrero J.C."/>
            <person name="Sanchez-Flores A."/>
            <person name="Laclette J.P."/>
        </authorList>
    </citation>
    <scope>NUCLEOTIDE SEQUENCE [LARGE SCALE GENOMIC DNA]</scope>
    <source>
        <strain evidence="4">WFUcys</strain>
    </source>
</reference>
<feature type="domain" description="Serpin" evidence="3">
    <location>
        <begin position="16"/>
        <end position="370"/>
    </location>
</feature>
<dbReference type="SUPFAM" id="SSF56574">
    <property type="entry name" value="Serpins"/>
    <property type="match status" value="1"/>
</dbReference>
<evidence type="ECO:0000256" key="2">
    <source>
        <dbReference type="RuleBase" id="RU000411"/>
    </source>
</evidence>
<dbReference type="InterPro" id="IPR036186">
    <property type="entry name" value="Serpin_sf"/>
</dbReference>
<gene>
    <name evidence="4" type="ORF">TcWFU_009188</name>
</gene>
<dbReference type="Gene3D" id="2.30.39.10">
    <property type="entry name" value="Alpha-1-antitrypsin, domain 1"/>
    <property type="match status" value="1"/>
</dbReference>
<comment type="similarity">
    <text evidence="1 2">Belongs to the serpin family.</text>
</comment>
<protein>
    <submittedName>
        <fullName evidence="4">Leukocyte elastase inhibitor B</fullName>
    </submittedName>
</protein>
<dbReference type="InterPro" id="IPR023796">
    <property type="entry name" value="Serpin_dom"/>
</dbReference>
<dbReference type="Proteomes" id="UP001651158">
    <property type="component" value="Unassembled WGS sequence"/>
</dbReference>
<dbReference type="InterPro" id="IPR000215">
    <property type="entry name" value="Serpin_fam"/>
</dbReference>
<dbReference type="Gene3D" id="3.30.497.10">
    <property type="entry name" value="Antithrombin, subunit I, domain 2"/>
    <property type="match status" value="1"/>
</dbReference>
<sequence length="373" mass="41199">MFGKGISDAIYCRRDVELFYVSTEHILGTVACTGWIRGDTRQELVAVLGLAAAKDIDTIVKCVGEDLQAVTSADAKKTLIEANGVFIQSGSHIKETYASAVSKHLRAVFKEVNFSGDPEGSRASINEWIAENTKRKIKDLLSQGSITPLTYMVLANAVYFKGMWKSKFEKSETDENGVFHTLNKGDVRVSMMARKGSYPMADFVDLEVQALKVPFETHEMLIVLPEKKDGFGKVLKQLCADPKHLVEILTSDQYFDTEVVLKLPKFSLGGGNMQLKEPLCRMGLKSTFDMDRADFSGITAERALSVSDVYHQAVIDVDEEGAEAAAATAMVMMCRCMPMPPPQFVVDHPFLFFIVSETGIPAFMGHVVEPESR</sequence>
<dbReference type="Pfam" id="PF00079">
    <property type="entry name" value="Serpin"/>
    <property type="match status" value="1"/>
</dbReference>
<dbReference type="PROSITE" id="PS00284">
    <property type="entry name" value="SERPIN"/>
    <property type="match status" value="1"/>
</dbReference>
<dbReference type="InterPro" id="IPR042185">
    <property type="entry name" value="Serpin_sf_2"/>
</dbReference>
<dbReference type="SMART" id="SM00093">
    <property type="entry name" value="SERPIN"/>
    <property type="match status" value="1"/>
</dbReference>
<keyword evidence="5" id="KW-1185">Reference proteome</keyword>
<evidence type="ECO:0000313" key="4">
    <source>
        <dbReference type="EMBL" id="KAL5112890.1"/>
    </source>
</evidence>
<comment type="caution">
    <text evidence="4">The sequence shown here is derived from an EMBL/GenBank/DDBJ whole genome shotgun (WGS) entry which is preliminary data.</text>
</comment>
<dbReference type="PANTHER" id="PTHR11461:SF211">
    <property type="entry name" value="GH10112P-RELATED"/>
    <property type="match status" value="1"/>
</dbReference>
<dbReference type="InterPro" id="IPR023795">
    <property type="entry name" value="Serpin_CS"/>
</dbReference>
<dbReference type="PANTHER" id="PTHR11461">
    <property type="entry name" value="SERINE PROTEASE INHIBITOR, SERPIN"/>
    <property type="match status" value="1"/>
</dbReference>
<accession>A0ABR4QTJ1</accession>
<proteinExistence type="inferred from homology"/>
<dbReference type="InterPro" id="IPR042178">
    <property type="entry name" value="Serpin_sf_1"/>
</dbReference>
<evidence type="ECO:0000256" key="1">
    <source>
        <dbReference type="ARBA" id="ARBA00009500"/>
    </source>
</evidence>
<evidence type="ECO:0000313" key="5">
    <source>
        <dbReference type="Proteomes" id="UP001651158"/>
    </source>
</evidence>